<dbReference type="PANTHER" id="PTHR20873:SF0">
    <property type="entry name" value="L-SERYL-TRNA(SEC) KINASE"/>
    <property type="match status" value="1"/>
</dbReference>
<accession>A0ABD6EUU3</accession>
<evidence type="ECO:0000313" key="3">
    <source>
        <dbReference type="EMBL" id="MFH4980818.1"/>
    </source>
</evidence>
<evidence type="ECO:0000256" key="2">
    <source>
        <dbReference type="ARBA" id="ARBA00022840"/>
    </source>
</evidence>
<dbReference type="GO" id="GO:0005524">
    <property type="term" value="F:ATP binding"/>
    <property type="evidence" value="ECO:0007669"/>
    <property type="project" value="UniProtKB-KW"/>
</dbReference>
<reference evidence="3 4" key="1">
    <citation type="submission" date="2024-08" db="EMBL/GenBank/DDBJ databases">
        <title>Gnathostoma spinigerum genome.</title>
        <authorList>
            <person name="Gonzalez-Bertolin B."/>
            <person name="Monzon S."/>
            <person name="Zaballos A."/>
            <person name="Jimenez P."/>
            <person name="Dekumyoy P."/>
            <person name="Varona S."/>
            <person name="Cuesta I."/>
            <person name="Sumanam S."/>
            <person name="Adisakwattana P."/>
            <person name="Gasser R.B."/>
            <person name="Hernandez-Gonzalez A."/>
            <person name="Young N.D."/>
            <person name="Perteguer M.J."/>
        </authorList>
    </citation>
    <scope>NUCLEOTIDE SEQUENCE [LARGE SCALE GENOMIC DNA]</scope>
    <source>
        <strain evidence="3">AL3</strain>
        <tissue evidence="3">Liver</tissue>
    </source>
</reference>
<comment type="caution">
    <text evidence="3">The sequence shown here is derived from an EMBL/GenBank/DDBJ whole genome shotgun (WGS) entry which is preliminary data.</text>
</comment>
<dbReference type="Proteomes" id="UP001608902">
    <property type="component" value="Unassembled WGS sequence"/>
</dbReference>
<dbReference type="InterPro" id="IPR013641">
    <property type="entry name" value="KTI12/PSTK"/>
</dbReference>
<dbReference type="InterPro" id="IPR052648">
    <property type="entry name" value="Ser-tRNA(Sec)_kinase"/>
</dbReference>
<keyword evidence="4" id="KW-1185">Reference proteome</keyword>
<dbReference type="InterPro" id="IPR027417">
    <property type="entry name" value="P-loop_NTPase"/>
</dbReference>
<dbReference type="EMBL" id="JBGFUD010006131">
    <property type="protein sequence ID" value="MFH4980818.1"/>
    <property type="molecule type" value="Genomic_DNA"/>
</dbReference>
<gene>
    <name evidence="3" type="ORF">AB6A40_007527</name>
</gene>
<dbReference type="SUPFAM" id="SSF52540">
    <property type="entry name" value="P-loop containing nucleoside triphosphate hydrolases"/>
    <property type="match status" value="1"/>
</dbReference>
<keyword evidence="1" id="KW-0547">Nucleotide-binding</keyword>
<organism evidence="3 4">
    <name type="scientific">Gnathostoma spinigerum</name>
    <dbReference type="NCBI Taxonomy" id="75299"/>
    <lineage>
        <taxon>Eukaryota</taxon>
        <taxon>Metazoa</taxon>
        <taxon>Ecdysozoa</taxon>
        <taxon>Nematoda</taxon>
        <taxon>Chromadorea</taxon>
        <taxon>Rhabditida</taxon>
        <taxon>Spirurina</taxon>
        <taxon>Gnathostomatomorpha</taxon>
        <taxon>Gnathostomatoidea</taxon>
        <taxon>Gnathostomatidae</taxon>
        <taxon>Gnathostoma</taxon>
    </lineage>
</organism>
<sequence>MALVLVMGVPGVGKSTFAKRLVARLGANGFLFVFDDHLKLVRHDGDSSDGVMWEDSLREQRKCLESRIRTSLQRKFKDRSVCGIYVLDDTFHLRSMRRPFIRMARSFNMVLFILYLKKPLQLAIDGNMSRFGSSHVPEGSLRKIYDSLEEPDECASEHVIRISDDTDPGEVMKKILNSVENRKSHHNASEISCSSNQCMKNDDIWQKLDVELRRVVNEMMKECPRRATGKQLSLSRRRLLVDMRTRNIRNWDTAGLKAMLSELL</sequence>
<dbReference type="AlphaFoldDB" id="A0ABD6EUU3"/>
<protein>
    <submittedName>
        <fullName evidence="3">Uncharacterized protein</fullName>
    </submittedName>
</protein>
<proteinExistence type="predicted"/>
<dbReference type="PANTHER" id="PTHR20873">
    <property type="entry name" value="L-SERYL-TRNA(SEC) KINASE"/>
    <property type="match status" value="1"/>
</dbReference>
<dbReference type="Gene3D" id="3.40.50.300">
    <property type="entry name" value="P-loop containing nucleotide triphosphate hydrolases"/>
    <property type="match status" value="1"/>
</dbReference>
<evidence type="ECO:0000256" key="1">
    <source>
        <dbReference type="ARBA" id="ARBA00022741"/>
    </source>
</evidence>
<dbReference type="Pfam" id="PF08433">
    <property type="entry name" value="KTI12"/>
    <property type="match status" value="1"/>
</dbReference>
<keyword evidence="2" id="KW-0067">ATP-binding</keyword>
<evidence type="ECO:0000313" key="4">
    <source>
        <dbReference type="Proteomes" id="UP001608902"/>
    </source>
</evidence>
<name>A0ABD6EUU3_9BILA</name>